<evidence type="ECO:0000256" key="2">
    <source>
        <dbReference type="ARBA" id="ARBA00022723"/>
    </source>
</evidence>
<accession>A0A507R721</accession>
<feature type="compositionally biased region" description="Acidic residues" evidence="8">
    <location>
        <begin position="230"/>
        <end position="245"/>
    </location>
</feature>
<proteinExistence type="predicted"/>
<keyword evidence="9" id="KW-0812">Transmembrane</keyword>
<evidence type="ECO:0000313" key="11">
    <source>
        <dbReference type="EMBL" id="TQB77536.1"/>
    </source>
</evidence>
<reference evidence="11 12" key="1">
    <citation type="submission" date="2019-06" db="EMBL/GenBank/DDBJ databases">
        <title>Wine fermentation using esterase from Monascus purpureus.</title>
        <authorList>
            <person name="Geng C."/>
            <person name="Zhang Y."/>
        </authorList>
    </citation>
    <scope>NUCLEOTIDE SEQUENCE [LARGE SCALE GENOMIC DNA]</scope>
    <source>
        <strain evidence="11">HQ1</strain>
    </source>
</reference>
<dbReference type="InterPro" id="IPR007219">
    <property type="entry name" value="XnlR_reg_dom"/>
</dbReference>
<name>A0A507R721_MONPU</name>
<comment type="caution">
    <text evidence="11">The sequence shown here is derived from an EMBL/GenBank/DDBJ whole genome shotgun (WGS) entry which is preliminary data.</text>
</comment>
<feature type="compositionally biased region" description="Low complexity" evidence="8">
    <location>
        <begin position="801"/>
        <end position="817"/>
    </location>
</feature>
<dbReference type="InterPro" id="IPR036864">
    <property type="entry name" value="Zn2-C6_fun-type_DNA-bd_sf"/>
</dbReference>
<dbReference type="Proteomes" id="UP000319663">
    <property type="component" value="Unassembled WGS sequence"/>
</dbReference>
<dbReference type="Pfam" id="PF04082">
    <property type="entry name" value="Fungal_trans"/>
    <property type="match status" value="1"/>
</dbReference>
<dbReference type="PROSITE" id="PS50048">
    <property type="entry name" value="ZN2_CY6_FUNGAL_2"/>
    <property type="match status" value="1"/>
</dbReference>
<dbReference type="InterPro" id="IPR001138">
    <property type="entry name" value="Zn2Cys6_DnaBD"/>
</dbReference>
<dbReference type="OrthoDB" id="2154091at2759"/>
<dbReference type="Pfam" id="PF00172">
    <property type="entry name" value="Zn_clus"/>
    <property type="match status" value="1"/>
</dbReference>
<dbReference type="Gene3D" id="4.10.240.10">
    <property type="entry name" value="Zn(2)-C6 fungal-type DNA-binding domain"/>
    <property type="match status" value="1"/>
</dbReference>
<keyword evidence="7" id="KW-0539">Nucleus</keyword>
<evidence type="ECO:0000256" key="6">
    <source>
        <dbReference type="ARBA" id="ARBA00023163"/>
    </source>
</evidence>
<dbReference type="PANTHER" id="PTHR31313:SF77">
    <property type="entry name" value="ZN(II)2CYS6 TRANSCRIPTION FACTOR (EUROFUNG)"/>
    <property type="match status" value="1"/>
</dbReference>
<dbReference type="SMART" id="SM00906">
    <property type="entry name" value="Fungal_trans"/>
    <property type="match status" value="1"/>
</dbReference>
<evidence type="ECO:0000259" key="10">
    <source>
        <dbReference type="PROSITE" id="PS50048"/>
    </source>
</evidence>
<evidence type="ECO:0000256" key="9">
    <source>
        <dbReference type="SAM" id="Phobius"/>
    </source>
</evidence>
<dbReference type="InterPro" id="IPR051615">
    <property type="entry name" value="Transcr_Regulatory_Elem"/>
</dbReference>
<dbReference type="GO" id="GO:0003677">
    <property type="term" value="F:DNA binding"/>
    <property type="evidence" value="ECO:0007669"/>
    <property type="project" value="UniProtKB-KW"/>
</dbReference>
<keyword evidence="12" id="KW-1185">Reference proteome</keyword>
<protein>
    <recommendedName>
        <fullName evidence="10">Zn(2)-C6 fungal-type domain-containing protein</fullName>
    </recommendedName>
</protein>
<evidence type="ECO:0000313" key="12">
    <source>
        <dbReference type="Proteomes" id="UP000319663"/>
    </source>
</evidence>
<dbReference type="PANTHER" id="PTHR31313">
    <property type="entry name" value="TY1 ENHANCER ACTIVATOR"/>
    <property type="match status" value="1"/>
</dbReference>
<keyword evidence="6" id="KW-0804">Transcription</keyword>
<feature type="transmembrane region" description="Helical" evidence="9">
    <location>
        <begin position="670"/>
        <end position="689"/>
    </location>
</feature>
<dbReference type="AlphaFoldDB" id="A0A507R721"/>
<evidence type="ECO:0000256" key="4">
    <source>
        <dbReference type="ARBA" id="ARBA00023015"/>
    </source>
</evidence>
<feature type="region of interest" description="Disordered" evidence="8">
    <location>
        <begin position="223"/>
        <end position="247"/>
    </location>
</feature>
<dbReference type="PROSITE" id="PS00463">
    <property type="entry name" value="ZN2_CY6_FUNGAL_1"/>
    <property type="match status" value="1"/>
</dbReference>
<dbReference type="SMART" id="SM00066">
    <property type="entry name" value="GAL4"/>
    <property type="match status" value="1"/>
</dbReference>
<dbReference type="GO" id="GO:0006351">
    <property type="term" value="P:DNA-templated transcription"/>
    <property type="evidence" value="ECO:0007669"/>
    <property type="project" value="InterPro"/>
</dbReference>
<dbReference type="GO" id="GO:0008270">
    <property type="term" value="F:zinc ion binding"/>
    <property type="evidence" value="ECO:0007669"/>
    <property type="project" value="InterPro"/>
</dbReference>
<dbReference type="STRING" id="5098.A0A507R721"/>
<dbReference type="GO" id="GO:0005634">
    <property type="term" value="C:nucleus"/>
    <property type="evidence" value="ECO:0007669"/>
    <property type="project" value="UniProtKB-SubCell"/>
</dbReference>
<keyword evidence="9" id="KW-1133">Transmembrane helix</keyword>
<dbReference type="CDD" id="cd00067">
    <property type="entry name" value="GAL4"/>
    <property type="match status" value="1"/>
</dbReference>
<feature type="compositionally biased region" description="Basic and acidic residues" evidence="8">
    <location>
        <begin position="785"/>
        <end position="795"/>
    </location>
</feature>
<evidence type="ECO:0000256" key="8">
    <source>
        <dbReference type="SAM" id="MobiDB-lite"/>
    </source>
</evidence>
<keyword evidence="3" id="KW-0862">Zinc</keyword>
<comment type="subcellular location">
    <subcellularLocation>
        <location evidence="1">Nucleus</location>
    </subcellularLocation>
</comment>
<evidence type="ECO:0000256" key="5">
    <source>
        <dbReference type="ARBA" id="ARBA00023125"/>
    </source>
</evidence>
<evidence type="ECO:0000256" key="7">
    <source>
        <dbReference type="ARBA" id="ARBA00023242"/>
    </source>
</evidence>
<keyword evidence="9" id="KW-0472">Membrane</keyword>
<keyword evidence="4" id="KW-0805">Transcription regulation</keyword>
<dbReference type="GO" id="GO:0000981">
    <property type="term" value="F:DNA-binding transcription factor activity, RNA polymerase II-specific"/>
    <property type="evidence" value="ECO:0007669"/>
    <property type="project" value="InterPro"/>
</dbReference>
<dbReference type="CDD" id="cd12148">
    <property type="entry name" value="fungal_TF_MHR"/>
    <property type="match status" value="1"/>
</dbReference>
<dbReference type="EMBL" id="VIFY01000001">
    <property type="protein sequence ID" value="TQB77536.1"/>
    <property type="molecule type" value="Genomic_DNA"/>
</dbReference>
<evidence type="ECO:0000256" key="1">
    <source>
        <dbReference type="ARBA" id="ARBA00004123"/>
    </source>
</evidence>
<feature type="compositionally biased region" description="Polar residues" evidence="8">
    <location>
        <begin position="756"/>
        <end position="771"/>
    </location>
</feature>
<feature type="region of interest" description="Disordered" evidence="8">
    <location>
        <begin position="128"/>
        <end position="163"/>
    </location>
</feature>
<dbReference type="SUPFAM" id="SSF57701">
    <property type="entry name" value="Zn2/Cys6 DNA-binding domain"/>
    <property type="match status" value="1"/>
</dbReference>
<organism evidence="11 12">
    <name type="scientific">Monascus purpureus</name>
    <name type="common">Red mold</name>
    <name type="synonym">Monascus anka</name>
    <dbReference type="NCBI Taxonomy" id="5098"/>
    <lineage>
        <taxon>Eukaryota</taxon>
        <taxon>Fungi</taxon>
        <taxon>Dikarya</taxon>
        <taxon>Ascomycota</taxon>
        <taxon>Pezizomycotina</taxon>
        <taxon>Eurotiomycetes</taxon>
        <taxon>Eurotiomycetidae</taxon>
        <taxon>Eurotiales</taxon>
        <taxon>Aspergillaceae</taxon>
        <taxon>Monascus</taxon>
    </lineage>
</organism>
<sequence>MQSAAEKPKKAPRKHVTTACVPCRESKIRCDGATPNCHNCQKKGKECKYQHGDDKRKVSLRAATELFAARIDQLCQFIYDHGLEPPLMDPGEEAALNRVLDTLRIPWSLAKKRDPGMKDGQTVQLQGHVLPSPGRSLRASPLGGQLTQERERASAASSPQSMLVNPSSNDYNCIHWDFGLPSTEGFNTTNAKTGETLELPADSGPSPDELQLDPAVMRGLALRLGQVRDDETDDETDSDEEDEAENNVIEQLSHRIGTLKIAGDGHLRYYGATSNLNLVDVSATQQRQRPDARTVRQDGQEILNYLGIGQHVEQALEDHLVELYFTWQNPSAYVVDKEMYMLARSNWRDEQNDTPFYSEVLTNAMCAVGSAFEARYHPTFITFPKSLAEFFADKAKALLEIELDSPCVATVQSLIILSWHEGASNRDARGWLYSGMSMRLAFDLGLHIDMTPYVEKGDMSIFEANVRRATFWGSYIADHFWGFYLGRPFRMNAGDITVPKPADYDGGKEGVWHPYGMDTQSEVLNMGLRDPAELISRQFAILWEIVSPVSHILYGCTNISRHELQRITHKVTENLFAWKANLPPILEVDLDDATTPKLPHLLMLHMQYHQIVIFFHRPWFSKKYIQPRYPRQGPGYLHARRMCIESAIAIAKLLKLYEKHYTFRRMNNQVVAIIFTAALILLFITISNYPKSPKRGSNDGNSNADKVAYLNLCFRALDELGPAFENAKRTRDFLVSLQRRWQSQMRKSGSEKRRQTSSNAPVQRRSSQQRLLSKGPVRQPIPESDISRKKSKLETENSGNTLFTTPTTITTSLSSIPGVPLHSPGLNLQQQRQQQLPTQPGDINWISSADVNLLSDPLTNYGFPFQMMTNINENSPSYVEGSEFPSLSDLEAWWESPDTTFRTGAGDPSV</sequence>
<keyword evidence="2" id="KW-0479">Metal-binding</keyword>
<feature type="region of interest" description="Disordered" evidence="8">
    <location>
        <begin position="744"/>
        <end position="825"/>
    </location>
</feature>
<keyword evidence="5" id="KW-0238">DNA-binding</keyword>
<feature type="domain" description="Zn(2)-C6 fungal-type" evidence="10">
    <location>
        <begin position="19"/>
        <end position="49"/>
    </location>
</feature>
<gene>
    <name evidence="11" type="ORF">MPDQ_000077</name>
</gene>
<evidence type="ECO:0000256" key="3">
    <source>
        <dbReference type="ARBA" id="ARBA00022833"/>
    </source>
</evidence>